<evidence type="ECO:0000313" key="8">
    <source>
        <dbReference type="EMBL" id="PIW16830.1"/>
    </source>
</evidence>
<evidence type="ECO:0000256" key="1">
    <source>
        <dbReference type="ARBA" id="ARBA00004651"/>
    </source>
</evidence>
<evidence type="ECO:0000256" key="6">
    <source>
        <dbReference type="ARBA" id="ARBA00023136"/>
    </source>
</evidence>
<gene>
    <name evidence="8" type="ORF">COW36_11145</name>
</gene>
<dbReference type="Pfam" id="PF03994">
    <property type="entry name" value="DUF350"/>
    <property type="match status" value="1"/>
</dbReference>
<organism evidence="8 9">
    <name type="scientific">bacterium (Candidatus Blackallbacteria) CG17_big_fil_post_rev_8_21_14_2_50_48_46</name>
    <dbReference type="NCBI Taxonomy" id="2014261"/>
    <lineage>
        <taxon>Bacteria</taxon>
        <taxon>Candidatus Blackallbacteria</taxon>
    </lineage>
</organism>
<dbReference type="GO" id="GO:0005886">
    <property type="term" value="C:plasma membrane"/>
    <property type="evidence" value="ECO:0007669"/>
    <property type="project" value="UniProtKB-SubCell"/>
</dbReference>
<evidence type="ECO:0000256" key="7">
    <source>
        <dbReference type="SAM" id="Phobius"/>
    </source>
</evidence>
<keyword evidence="6 7" id="KW-0472">Membrane</keyword>
<dbReference type="EMBL" id="PFFQ01000034">
    <property type="protein sequence ID" value="PIW16830.1"/>
    <property type="molecule type" value="Genomic_DNA"/>
</dbReference>
<evidence type="ECO:0000256" key="4">
    <source>
        <dbReference type="ARBA" id="ARBA00022692"/>
    </source>
</evidence>
<feature type="transmembrane region" description="Helical" evidence="7">
    <location>
        <begin position="51"/>
        <end position="71"/>
    </location>
</feature>
<accession>A0A2M7G4L8</accession>
<evidence type="ECO:0000256" key="5">
    <source>
        <dbReference type="ARBA" id="ARBA00022989"/>
    </source>
</evidence>
<reference evidence="8 9" key="1">
    <citation type="submission" date="2017-09" db="EMBL/GenBank/DDBJ databases">
        <title>Depth-based differentiation of microbial function through sediment-hosted aquifers and enrichment of novel symbionts in the deep terrestrial subsurface.</title>
        <authorList>
            <person name="Probst A.J."/>
            <person name="Ladd B."/>
            <person name="Jarett J.K."/>
            <person name="Geller-Mcgrath D.E."/>
            <person name="Sieber C.M."/>
            <person name="Emerson J.B."/>
            <person name="Anantharaman K."/>
            <person name="Thomas B.C."/>
            <person name="Malmstrom R."/>
            <person name="Stieglmeier M."/>
            <person name="Klingl A."/>
            <person name="Woyke T."/>
            <person name="Ryan C.M."/>
            <person name="Banfield J.F."/>
        </authorList>
    </citation>
    <scope>NUCLEOTIDE SEQUENCE [LARGE SCALE GENOMIC DNA]</scope>
    <source>
        <strain evidence="8">CG17_big_fil_post_rev_8_21_14_2_50_48_46</strain>
    </source>
</reference>
<dbReference type="Proteomes" id="UP000231019">
    <property type="component" value="Unassembled WGS sequence"/>
</dbReference>
<keyword evidence="5 7" id="KW-1133">Transmembrane helix</keyword>
<comment type="similarity">
    <text evidence="2">Belongs to the UPF0719 family.</text>
</comment>
<keyword evidence="4 7" id="KW-0812">Transmembrane</keyword>
<protein>
    <submittedName>
        <fullName evidence="8">DUF350 domain-containing protein</fullName>
    </submittedName>
</protein>
<dbReference type="AlphaFoldDB" id="A0A2M7G4L8"/>
<evidence type="ECO:0000313" key="9">
    <source>
        <dbReference type="Proteomes" id="UP000231019"/>
    </source>
</evidence>
<proteinExistence type="inferred from homology"/>
<dbReference type="InterPro" id="IPR007140">
    <property type="entry name" value="DUF350"/>
</dbReference>
<name>A0A2M7G4L8_9BACT</name>
<comment type="subcellular location">
    <subcellularLocation>
        <location evidence="1">Cell membrane</location>
        <topology evidence="1">Multi-pass membrane protein</topology>
    </subcellularLocation>
</comment>
<keyword evidence="3" id="KW-1003">Cell membrane</keyword>
<evidence type="ECO:0000256" key="3">
    <source>
        <dbReference type="ARBA" id="ARBA00022475"/>
    </source>
</evidence>
<comment type="caution">
    <text evidence="8">The sequence shown here is derived from an EMBL/GenBank/DDBJ whole genome shotgun (WGS) entry which is preliminary data.</text>
</comment>
<feature type="transmembrane region" description="Helical" evidence="7">
    <location>
        <begin position="6"/>
        <end position="30"/>
    </location>
</feature>
<evidence type="ECO:0000256" key="2">
    <source>
        <dbReference type="ARBA" id="ARBA00005779"/>
    </source>
</evidence>
<sequence>MEELRALTPGVLLVSLIYSILGMIFLMVAYKVFDIVNALEFTKELEKNNQALGTVIAGFFIAIAIIIAAAIHG</sequence>